<keyword evidence="4" id="KW-0460">Magnesium</keyword>
<feature type="domain" description="Fe2OG dioxygenase" evidence="10">
    <location>
        <begin position="99"/>
        <end position="198"/>
    </location>
</feature>
<dbReference type="GO" id="GO:0006307">
    <property type="term" value="P:DNA alkylation repair"/>
    <property type="evidence" value="ECO:0007669"/>
    <property type="project" value="TreeGrafter"/>
</dbReference>
<dbReference type="GO" id="GO:0051747">
    <property type="term" value="F:cytosine C-5 DNA demethylase activity"/>
    <property type="evidence" value="ECO:0007669"/>
    <property type="project" value="TreeGrafter"/>
</dbReference>
<feature type="binding site" evidence="9">
    <location>
        <position position="177"/>
    </location>
    <ligand>
        <name>2-oxoglutarate</name>
        <dbReference type="ChEBI" id="CHEBI:16810"/>
    </ligand>
</feature>
<keyword evidence="6" id="KW-0560">Oxidoreductase</keyword>
<feature type="binding site" evidence="9">
    <location>
        <position position="193"/>
    </location>
    <ligand>
        <name>2-oxoglutarate</name>
        <dbReference type="ChEBI" id="CHEBI:16810"/>
    </ligand>
</feature>
<feature type="binding site" evidence="9">
    <location>
        <begin position="51"/>
        <end position="53"/>
    </location>
    <ligand>
        <name>substrate</name>
    </ligand>
</feature>
<evidence type="ECO:0000256" key="7">
    <source>
        <dbReference type="ARBA" id="ARBA00023004"/>
    </source>
</evidence>
<evidence type="ECO:0000256" key="6">
    <source>
        <dbReference type="ARBA" id="ARBA00023002"/>
    </source>
</evidence>
<evidence type="ECO:0000313" key="11">
    <source>
        <dbReference type="EMBL" id="OKL40682.1"/>
    </source>
</evidence>
<evidence type="ECO:0000256" key="8">
    <source>
        <dbReference type="ARBA" id="ARBA00023204"/>
    </source>
</evidence>
<protein>
    <submittedName>
        <fullName evidence="11">2OG-Fe(II) oxygenase</fullName>
    </submittedName>
</protein>
<reference evidence="11 12" key="1">
    <citation type="submission" date="2016-03" db="EMBL/GenBank/DDBJ databases">
        <title>Genome sequence of Pontibacter sp. nov., of the family cytophagaceae, isolated from marine sediment of the Yellow Sea, China.</title>
        <authorList>
            <person name="Zhang G."/>
            <person name="Zhang R."/>
        </authorList>
    </citation>
    <scope>NUCLEOTIDE SEQUENCE [LARGE SCALE GENOMIC DNA]</scope>
    <source>
        <strain evidence="11 12">S10-8</strain>
    </source>
</reference>
<gene>
    <name evidence="11" type="ORF">A3841_12545</name>
</gene>
<feature type="binding site" evidence="9">
    <location>
        <position position="106"/>
    </location>
    <ligand>
        <name>2-oxoglutarate</name>
        <dbReference type="ChEBI" id="CHEBI:16810"/>
    </ligand>
</feature>
<feature type="binding site" evidence="9">
    <location>
        <begin position="69"/>
        <end position="71"/>
    </location>
    <ligand>
        <name>substrate</name>
    </ligand>
</feature>
<feature type="binding site" evidence="9">
    <location>
        <position position="189"/>
    </location>
    <ligand>
        <name>2-oxoglutarate</name>
        <dbReference type="ChEBI" id="CHEBI:16810"/>
    </ligand>
</feature>
<dbReference type="RefSeq" id="WP_073851304.1">
    <property type="nucleotide sequence ID" value="NZ_LVWA01000004.1"/>
</dbReference>
<dbReference type="GO" id="GO:0035516">
    <property type="term" value="F:broad specificity oxidative DNA demethylase activity"/>
    <property type="evidence" value="ECO:0007669"/>
    <property type="project" value="TreeGrafter"/>
</dbReference>
<accession>A0A1Q5PEW1</accession>
<dbReference type="OrthoDB" id="190276at2"/>
<organism evidence="11 12">
    <name type="scientific">Pontibacter flavimaris</name>
    <dbReference type="NCBI Taxonomy" id="1797110"/>
    <lineage>
        <taxon>Bacteria</taxon>
        <taxon>Pseudomonadati</taxon>
        <taxon>Bacteroidota</taxon>
        <taxon>Cytophagia</taxon>
        <taxon>Cytophagales</taxon>
        <taxon>Hymenobacteraceae</taxon>
        <taxon>Pontibacter</taxon>
    </lineage>
</organism>
<dbReference type="SUPFAM" id="SSF51197">
    <property type="entry name" value="Clavaminate synthase-like"/>
    <property type="match status" value="1"/>
</dbReference>
<dbReference type="PROSITE" id="PS51471">
    <property type="entry name" value="FE2OG_OXY"/>
    <property type="match status" value="1"/>
</dbReference>
<proteinExistence type="predicted"/>
<dbReference type="Proteomes" id="UP000186551">
    <property type="component" value="Unassembled WGS sequence"/>
</dbReference>
<feature type="binding site" evidence="9">
    <location>
        <position position="195"/>
    </location>
    <ligand>
        <name>2-oxoglutarate</name>
        <dbReference type="ChEBI" id="CHEBI:16810"/>
    </ligand>
</feature>
<keyword evidence="7" id="KW-0408">Iron</keyword>
<feature type="binding site" evidence="9">
    <location>
        <position position="108"/>
    </location>
    <ligand>
        <name>2-oxoglutarate</name>
        <dbReference type="ChEBI" id="CHEBI:16810"/>
    </ligand>
</feature>
<keyword evidence="12" id="KW-1185">Reference proteome</keyword>
<evidence type="ECO:0000256" key="4">
    <source>
        <dbReference type="ARBA" id="ARBA00022842"/>
    </source>
</evidence>
<dbReference type="InterPro" id="IPR027450">
    <property type="entry name" value="AlkB-like"/>
</dbReference>
<comment type="caution">
    <text evidence="11">The sequence shown here is derived from an EMBL/GenBank/DDBJ whole genome shotgun (WGS) entry which is preliminary data.</text>
</comment>
<keyword evidence="8" id="KW-0234">DNA repair</keyword>
<dbReference type="InterPro" id="IPR032852">
    <property type="entry name" value="ALKBH2"/>
</dbReference>
<dbReference type="Pfam" id="PF13532">
    <property type="entry name" value="2OG-FeII_Oxy_2"/>
    <property type="match status" value="1"/>
</dbReference>
<sequence>MRPDENTLQQLAMPDAEVYFAPAFIRSPQSDVYFERLLREANWQQESIKLFGREVPMPRLTAWYGDKAYTYSGLQNKPQPWLPVLQELREKVEQASGQKYNSVLLNFYRTGQDSMGWHADNEPELGRQPSIASLSFGGERRFAFKHRTRQDLRPVPLILSHGSLLLMQGPTQHHWLHQVPKTSKSVQPRINLTFRFVNS</sequence>
<dbReference type="GO" id="GO:0008198">
    <property type="term" value="F:ferrous iron binding"/>
    <property type="evidence" value="ECO:0007669"/>
    <property type="project" value="TreeGrafter"/>
</dbReference>
<dbReference type="EMBL" id="LVWA01000004">
    <property type="protein sequence ID" value="OKL40682.1"/>
    <property type="molecule type" value="Genomic_DNA"/>
</dbReference>
<dbReference type="InterPro" id="IPR005123">
    <property type="entry name" value="Oxoglu/Fe-dep_dioxygenase_dom"/>
</dbReference>
<evidence type="ECO:0000256" key="9">
    <source>
        <dbReference type="PIRSR" id="PIRSR632852-1"/>
    </source>
</evidence>
<keyword evidence="3" id="KW-0227">DNA damage</keyword>
<evidence type="ECO:0000259" key="10">
    <source>
        <dbReference type="PROSITE" id="PS51471"/>
    </source>
</evidence>
<keyword evidence="2" id="KW-0479">Metal-binding</keyword>
<comment type="cofactor">
    <cofactor evidence="1">
        <name>Fe(2+)</name>
        <dbReference type="ChEBI" id="CHEBI:29033"/>
    </cofactor>
</comment>
<dbReference type="InterPro" id="IPR037151">
    <property type="entry name" value="AlkB-like_sf"/>
</dbReference>
<evidence type="ECO:0000256" key="3">
    <source>
        <dbReference type="ARBA" id="ARBA00022763"/>
    </source>
</evidence>
<dbReference type="STRING" id="1797110.A3841_12545"/>
<dbReference type="FunFam" id="2.60.120.590:FF:000004">
    <property type="entry name" value="DNA oxidative demethylase ALKBH2"/>
    <property type="match status" value="1"/>
</dbReference>
<evidence type="ECO:0000313" key="12">
    <source>
        <dbReference type="Proteomes" id="UP000186551"/>
    </source>
</evidence>
<evidence type="ECO:0000256" key="2">
    <source>
        <dbReference type="ARBA" id="ARBA00022723"/>
    </source>
</evidence>
<feature type="binding site" evidence="9">
    <location>
        <position position="118"/>
    </location>
    <ligand>
        <name>2-oxoglutarate</name>
        <dbReference type="ChEBI" id="CHEBI:16810"/>
    </ligand>
</feature>
<dbReference type="AlphaFoldDB" id="A0A1Q5PEW1"/>
<name>A0A1Q5PEW1_9BACT</name>
<evidence type="ECO:0000256" key="1">
    <source>
        <dbReference type="ARBA" id="ARBA00001954"/>
    </source>
</evidence>
<evidence type="ECO:0000256" key="5">
    <source>
        <dbReference type="ARBA" id="ARBA00022964"/>
    </source>
</evidence>
<dbReference type="Gene3D" id="2.60.120.590">
    <property type="entry name" value="Alpha-ketoglutarate-dependent dioxygenase AlkB-like"/>
    <property type="match status" value="1"/>
</dbReference>
<dbReference type="PANTHER" id="PTHR31573">
    <property type="entry name" value="ALPHA-KETOGLUTARATE-DEPENDENT DIOXYGENASE ALKB HOMOLOG 2"/>
    <property type="match status" value="1"/>
</dbReference>
<keyword evidence="5" id="KW-0223">Dioxygenase</keyword>
<dbReference type="PANTHER" id="PTHR31573:SF1">
    <property type="entry name" value="DNA OXIDATIVE DEMETHYLASE ALKBH2"/>
    <property type="match status" value="1"/>
</dbReference>